<evidence type="ECO:0000313" key="2">
    <source>
        <dbReference type="Proteomes" id="UP000433359"/>
    </source>
</evidence>
<accession>A0A6N7YG84</accession>
<gene>
    <name evidence="1" type="ORF">FYJ25_10175</name>
</gene>
<protein>
    <submittedName>
        <fullName evidence="1">Uncharacterized protein</fullName>
    </submittedName>
</protein>
<sequence length="75" mass="9141">MLLWLLFRQLHPNFINVRTTYASKIWAQLTKKLLTKSSTKRFREYIDFLCDSVYHKEKKFSNREGRKYGGFLFCK</sequence>
<organism evidence="1 2">
    <name type="scientific">Anaerobutyricum soehngenii</name>
    <dbReference type="NCBI Taxonomy" id="105843"/>
    <lineage>
        <taxon>Bacteria</taxon>
        <taxon>Bacillati</taxon>
        <taxon>Bacillota</taxon>
        <taxon>Clostridia</taxon>
        <taxon>Lachnospirales</taxon>
        <taxon>Lachnospiraceae</taxon>
        <taxon>Anaerobutyricum</taxon>
    </lineage>
</organism>
<reference evidence="1 2" key="1">
    <citation type="submission" date="2019-08" db="EMBL/GenBank/DDBJ databases">
        <title>In-depth cultivation of the pig gut microbiome towards novel bacterial diversity and tailored functional studies.</title>
        <authorList>
            <person name="Wylensek D."/>
            <person name="Hitch T.C.A."/>
            <person name="Clavel T."/>
        </authorList>
    </citation>
    <scope>NUCLEOTIDE SEQUENCE [LARGE SCALE GENOMIC DNA]</scope>
    <source>
        <strain evidence="1 2">BSM-383-APC-4H</strain>
    </source>
</reference>
<dbReference type="Proteomes" id="UP000433359">
    <property type="component" value="Unassembled WGS sequence"/>
</dbReference>
<evidence type="ECO:0000313" key="1">
    <source>
        <dbReference type="EMBL" id="MSU82695.1"/>
    </source>
</evidence>
<comment type="caution">
    <text evidence="1">The sequence shown here is derived from an EMBL/GenBank/DDBJ whole genome shotgun (WGS) entry which is preliminary data.</text>
</comment>
<proteinExistence type="predicted"/>
<dbReference type="AlphaFoldDB" id="A0A6N7YG84"/>
<dbReference type="EMBL" id="VULP01000021">
    <property type="protein sequence ID" value="MSU82695.1"/>
    <property type="molecule type" value="Genomic_DNA"/>
</dbReference>
<name>A0A6N7YG84_9FIRM</name>